<feature type="transmembrane region" description="Helical" evidence="1">
    <location>
        <begin position="6"/>
        <end position="24"/>
    </location>
</feature>
<dbReference type="GO" id="GO:0016301">
    <property type="term" value="F:kinase activity"/>
    <property type="evidence" value="ECO:0007669"/>
    <property type="project" value="UniProtKB-KW"/>
</dbReference>
<reference evidence="2" key="1">
    <citation type="submission" date="2018-02" db="EMBL/GenBank/DDBJ databases">
        <title>Rhizophora mucronata_Transcriptome.</title>
        <authorList>
            <person name="Meera S.P."/>
            <person name="Sreeshan A."/>
            <person name="Augustine A."/>
        </authorList>
    </citation>
    <scope>NUCLEOTIDE SEQUENCE</scope>
    <source>
        <tissue evidence="2">Leaf</tissue>
    </source>
</reference>
<evidence type="ECO:0000313" key="2">
    <source>
        <dbReference type="EMBL" id="MBX13882.1"/>
    </source>
</evidence>
<name>A0A2P2L7E1_RHIMU</name>
<keyword evidence="1" id="KW-0812">Transmembrane</keyword>
<evidence type="ECO:0000256" key="1">
    <source>
        <dbReference type="SAM" id="Phobius"/>
    </source>
</evidence>
<sequence length="55" mass="6022">MITGMWCNSLSCVMYFNIFIPFFIGRSTSVSMMSISGPSELSTSITCLADLTDIT</sequence>
<accession>A0A2P2L7E1</accession>
<dbReference type="EMBL" id="GGEC01033398">
    <property type="protein sequence ID" value="MBX13882.1"/>
    <property type="molecule type" value="Transcribed_RNA"/>
</dbReference>
<organism evidence="2">
    <name type="scientific">Rhizophora mucronata</name>
    <name type="common">Asiatic mangrove</name>
    <dbReference type="NCBI Taxonomy" id="61149"/>
    <lineage>
        <taxon>Eukaryota</taxon>
        <taxon>Viridiplantae</taxon>
        <taxon>Streptophyta</taxon>
        <taxon>Embryophyta</taxon>
        <taxon>Tracheophyta</taxon>
        <taxon>Spermatophyta</taxon>
        <taxon>Magnoliopsida</taxon>
        <taxon>eudicotyledons</taxon>
        <taxon>Gunneridae</taxon>
        <taxon>Pentapetalae</taxon>
        <taxon>rosids</taxon>
        <taxon>fabids</taxon>
        <taxon>Malpighiales</taxon>
        <taxon>Rhizophoraceae</taxon>
        <taxon>Rhizophora</taxon>
    </lineage>
</organism>
<keyword evidence="2" id="KW-0418">Kinase</keyword>
<proteinExistence type="predicted"/>
<protein>
    <submittedName>
        <fullName evidence="2">Sensory transduction histidine kinase</fullName>
    </submittedName>
</protein>
<keyword evidence="2" id="KW-0808">Transferase</keyword>
<keyword evidence="1" id="KW-1133">Transmembrane helix</keyword>
<keyword evidence="1" id="KW-0472">Membrane</keyword>
<dbReference type="AlphaFoldDB" id="A0A2P2L7E1"/>